<name>A0A6M3JNI8_9ZZZZ</name>
<reference evidence="2" key="1">
    <citation type="submission" date="2020-03" db="EMBL/GenBank/DDBJ databases">
        <title>The deep terrestrial virosphere.</title>
        <authorList>
            <person name="Holmfeldt K."/>
            <person name="Nilsson E."/>
            <person name="Simone D."/>
            <person name="Lopez-Fernandez M."/>
            <person name="Wu X."/>
            <person name="de Brujin I."/>
            <person name="Lundin D."/>
            <person name="Andersson A."/>
            <person name="Bertilsson S."/>
            <person name="Dopson M."/>
        </authorList>
    </citation>
    <scope>NUCLEOTIDE SEQUENCE</scope>
    <source>
        <strain evidence="2">MM415A03622</strain>
        <strain evidence="1">MM415B01966</strain>
    </source>
</reference>
<organism evidence="2">
    <name type="scientific">viral metagenome</name>
    <dbReference type="NCBI Taxonomy" id="1070528"/>
    <lineage>
        <taxon>unclassified sequences</taxon>
        <taxon>metagenomes</taxon>
        <taxon>organismal metagenomes</taxon>
    </lineage>
</organism>
<dbReference type="EMBL" id="MT141808">
    <property type="protein sequence ID" value="QJA70625.1"/>
    <property type="molecule type" value="Genomic_DNA"/>
</dbReference>
<protein>
    <submittedName>
        <fullName evidence="2">Uncharacterized protein</fullName>
    </submittedName>
</protein>
<proteinExistence type="predicted"/>
<sequence>MGFKKLTNPCVVQSEYDGRELMFVLDDDNNPYLLITEMISRKMHGNKSKNERNCQGCKSKNARVFLLGREGILFRCEVCGDCSQAFIEQISVKIHLEDDVIALFKRKWNLAEESINGNSEHIEHDIP</sequence>
<dbReference type="EMBL" id="MT141190">
    <property type="protein sequence ID" value="QJA55939.1"/>
    <property type="molecule type" value="Genomic_DNA"/>
</dbReference>
<gene>
    <name evidence="2" type="ORF">MM415A03622_0004</name>
    <name evidence="1" type="ORF">MM415B01966_0018</name>
</gene>
<evidence type="ECO:0000313" key="1">
    <source>
        <dbReference type="EMBL" id="QJA55939.1"/>
    </source>
</evidence>
<accession>A0A6M3JNI8</accession>
<dbReference type="AlphaFoldDB" id="A0A6M3JNI8"/>
<evidence type="ECO:0000313" key="2">
    <source>
        <dbReference type="EMBL" id="QJA70625.1"/>
    </source>
</evidence>